<dbReference type="InterPro" id="IPR002712">
    <property type="entry name" value="CcdB"/>
</dbReference>
<dbReference type="Gene3D" id="2.30.30.110">
    <property type="match status" value="1"/>
</dbReference>
<evidence type="ECO:0000256" key="6">
    <source>
        <dbReference type="ARBA" id="ARBA00023163"/>
    </source>
</evidence>
<evidence type="ECO:0000256" key="5">
    <source>
        <dbReference type="ARBA" id="ARBA00023015"/>
    </source>
</evidence>
<dbReference type="InterPro" id="IPR011067">
    <property type="entry name" value="Plasmid_toxin/cell-grow_inhib"/>
</dbReference>
<evidence type="ECO:0000256" key="3">
    <source>
        <dbReference type="ARBA" id="ARBA00022491"/>
    </source>
</evidence>
<accession>A0A264VVB1</accession>
<dbReference type="AlphaFoldDB" id="A0A264VVB1"/>
<gene>
    <name evidence="9" type="ORF">CHI95_06805</name>
</gene>
<sequence>MQYCLYQNREDTVKYPYLLDIQSNIIDILNTHLVIPLFDSRLVKKPLPVRLNPQLVINGQVFILMTHQMACVPHSLLGKEIVDLNSQRDTIKHAIDLLIDGF</sequence>
<evidence type="ECO:0000313" key="9">
    <source>
        <dbReference type="EMBL" id="OZS75215.1"/>
    </source>
</evidence>
<evidence type="ECO:0000256" key="4">
    <source>
        <dbReference type="ARBA" id="ARBA00022649"/>
    </source>
</evidence>
<evidence type="ECO:0000256" key="7">
    <source>
        <dbReference type="ARBA" id="ARBA00029628"/>
    </source>
</evidence>
<keyword evidence="4" id="KW-1277">Toxin-antitoxin system</keyword>
<name>A0A264VVB1_PRORE</name>
<protein>
    <recommendedName>
        <fullName evidence="2">Toxin CcdB</fullName>
    </recommendedName>
    <alternativeName>
        <fullName evidence="8">Cytotoxic protein CcdB</fullName>
    </alternativeName>
    <alternativeName>
        <fullName evidence="7">Protein LetD</fullName>
    </alternativeName>
</protein>
<dbReference type="STRING" id="587.RB151_014790"/>
<dbReference type="GO" id="GO:0006276">
    <property type="term" value="P:plasmid maintenance"/>
    <property type="evidence" value="ECO:0007669"/>
    <property type="project" value="InterPro"/>
</dbReference>
<dbReference type="RefSeq" id="WP_094961167.1">
    <property type="nucleotide sequence ID" value="NZ_NOWC01000006.1"/>
</dbReference>
<dbReference type="EMBL" id="NOWC01000006">
    <property type="protein sequence ID" value="OZS75215.1"/>
    <property type="molecule type" value="Genomic_DNA"/>
</dbReference>
<evidence type="ECO:0000256" key="2">
    <source>
        <dbReference type="ARBA" id="ARBA00015075"/>
    </source>
</evidence>
<dbReference type="Pfam" id="PF01845">
    <property type="entry name" value="CcdB"/>
    <property type="match status" value="1"/>
</dbReference>
<dbReference type="SUPFAM" id="SSF50118">
    <property type="entry name" value="Cell growth inhibitor/plasmid maintenance toxic component"/>
    <property type="match status" value="1"/>
</dbReference>
<dbReference type="Proteomes" id="UP000216001">
    <property type="component" value="Unassembled WGS sequence"/>
</dbReference>
<comment type="caution">
    <text evidence="9">The sequence shown here is derived from an EMBL/GenBank/DDBJ whole genome shotgun (WGS) entry which is preliminary data.</text>
</comment>
<comment type="similarity">
    <text evidence="1">Belongs to the CcdB toxin family.</text>
</comment>
<keyword evidence="6" id="KW-0804">Transcription</keyword>
<dbReference type="GO" id="GO:0008657">
    <property type="term" value="F:DNA topoisomerase type II (double strand cut, ATP-hydrolyzing) inhibitor activity"/>
    <property type="evidence" value="ECO:0007669"/>
    <property type="project" value="InterPro"/>
</dbReference>
<evidence type="ECO:0000313" key="10">
    <source>
        <dbReference type="Proteomes" id="UP000216001"/>
    </source>
</evidence>
<evidence type="ECO:0000256" key="8">
    <source>
        <dbReference type="ARBA" id="ARBA00033135"/>
    </source>
</evidence>
<keyword evidence="3" id="KW-0678">Repressor</keyword>
<keyword evidence="5" id="KW-0805">Transcription regulation</keyword>
<evidence type="ECO:0000256" key="1">
    <source>
        <dbReference type="ARBA" id="ARBA00005230"/>
    </source>
</evidence>
<reference evidence="9 10" key="1">
    <citation type="submission" date="2017-07" db="EMBL/GenBank/DDBJ databases">
        <title>blaIMP-27 on transferable plasmids in Proteus mirabilis and Providencia rettgeri.</title>
        <authorList>
            <person name="Potter R."/>
        </authorList>
    </citation>
    <scope>NUCLEOTIDE SEQUENCE [LARGE SCALE GENOMIC DNA]</scope>
    <source>
        <strain evidence="9 10">PR1</strain>
    </source>
</reference>
<proteinExistence type="inferred from homology"/>
<organism evidence="9 10">
    <name type="scientific">Providencia rettgeri</name>
    <dbReference type="NCBI Taxonomy" id="587"/>
    <lineage>
        <taxon>Bacteria</taxon>
        <taxon>Pseudomonadati</taxon>
        <taxon>Pseudomonadota</taxon>
        <taxon>Gammaproteobacteria</taxon>
        <taxon>Enterobacterales</taxon>
        <taxon>Morganellaceae</taxon>
        <taxon>Providencia</taxon>
    </lineage>
</organism>